<accession>A0A2H4JAQ6</accession>
<evidence type="ECO:0000313" key="2">
    <source>
        <dbReference type="EMBL" id="ASN72344.1"/>
    </source>
</evidence>
<protein>
    <submittedName>
        <fullName evidence="2">Uncharacterized protein</fullName>
    </submittedName>
</protein>
<keyword evidence="1" id="KW-0812">Transmembrane</keyword>
<name>A0A2H4JAQ6_9CAUD</name>
<feature type="transmembrane region" description="Helical" evidence="1">
    <location>
        <begin position="7"/>
        <end position="23"/>
    </location>
</feature>
<proteinExistence type="predicted"/>
<evidence type="ECO:0000256" key="1">
    <source>
        <dbReference type="SAM" id="Phobius"/>
    </source>
</evidence>
<keyword evidence="1" id="KW-0472">Membrane</keyword>
<keyword evidence="1" id="KW-1133">Transmembrane helix</keyword>
<sequence length="57" mass="6472">MSYSEAAFIVASLIFTLVSIILITAQFYIMHALGISLFAAVTTFIYFDKEFEKLKKD</sequence>
<reference evidence="2" key="1">
    <citation type="submission" date="2017-06" db="EMBL/GenBank/DDBJ databases">
        <title>Novel phages from South African skin metaviromes.</title>
        <authorList>
            <person name="van Zyl L.J."/>
            <person name="Abrahams Y."/>
            <person name="Stander E.A."/>
            <person name="Kirby B.M."/>
            <person name="Clavaud C."/>
            <person name="Farcet C."/>
            <person name="Breton L."/>
            <person name="Trindade M.I."/>
        </authorList>
    </citation>
    <scope>NUCLEOTIDE SEQUENCE</scope>
</reference>
<feature type="transmembrane region" description="Helical" evidence="1">
    <location>
        <begin position="29"/>
        <end position="47"/>
    </location>
</feature>
<organism evidence="2">
    <name type="scientific">uncultured Caudovirales phage</name>
    <dbReference type="NCBI Taxonomy" id="2100421"/>
    <lineage>
        <taxon>Viruses</taxon>
        <taxon>Duplodnaviria</taxon>
        <taxon>Heunggongvirae</taxon>
        <taxon>Uroviricota</taxon>
        <taxon>Caudoviricetes</taxon>
        <taxon>Peduoviridae</taxon>
        <taxon>Maltschvirus</taxon>
        <taxon>Maltschvirus maltsch</taxon>
    </lineage>
</organism>
<dbReference type="EMBL" id="MF417950">
    <property type="protein sequence ID" value="ASN72344.1"/>
    <property type="molecule type" value="Genomic_DNA"/>
</dbReference>
<gene>
    <name evidence="2" type="ORF">7F12_20</name>
</gene>